<reference evidence="1 2" key="1">
    <citation type="submission" date="2020-01" db="EMBL/GenBank/DDBJ databases">
        <title>Insect and environment-associated Actinomycetes.</title>
        <authorList>
            <person name="Currrie C."/>
            <person name="Chevrette M."/>
            <person name="Carlson C."/>
            <person name="Stubbendieck R."/>
            <person name="Wendt-Pienkowski E."/>
        </authorList>
    </citation>
    <scope>NUCLEOTIDE SEQUENCE [LARGE SCALE GENOMIC DNA]</scope>
    <source>
        <strain evidence="1 2">SID8189</strain>
    </source>
</reference>
<feature type="non-terminal residue" evidence="1">
    <location>
        <position position="157"/>
    </location>
</feature>
<dbReference type="Proteomes" id="UP000471745">
    <property type="component" value="Unassembled WGS sequence"/>
</dbReference>
<name>A0A9X5CS24_9ACTN</name>
<evidence type="ECO:0000313" key="2">
    <source>
        <dbReference type="Proteomes" id="UP000471745"/>
    </source>
</evidence>
<sequence>PALADSAYLLRLTPLLGSRVLRADFWRAHEDHLTTDDEPRAALAALLLAGRVSCLPHIAYEDRRLRPASLPPVTPAQHLAAVDRYEALLDLAQDRPAVYTVLYEIMVRDCLRTFARGAVPEPAAREFFLRAGSAAVRRRPEGYRRPGGPEGVRRSLL</sequence>
<dbReference type="AlphaFoldDB" id="A0A9X5CS24"/>
<protein>
    <submittedName>
        <fullName evidence="1">CDP-glycerol--poly(Glycerophosphate) glycerophosphotransferase</fullName>
    </submittedName>
</protein>
<gene>
    <name evidence="1" type="ORF">G3I18_34745</name>
</gene>
<dbReference type="EMBL" id="JAAGNA010001213">
    <property type="protein sequence ID" value="NEC53669.1"/>
    <property type="molecule type" value="Genomic_DNA"/>
</dbReference>
<comment type="caution">
    <text evidence="1">The sequence shown here is derived from an EMBL/GenBank/DDBJ whole genome shotgun (WGS) entry which is preliminary data.</text>
</comment>
<accession>A0A9X5CS24</accession>
<keyword evidence="2" id="KW-1185">Reference proteome</keyword>
<proteinExistence type="predicted"/>
<feature type="non-terminal residue" evidence="1">
    <location>
        <position position="1"/>
    </location>
</feature>
<evidence type="ECO:0000313" key="1">
    <source>
        <dbReference type="EMBL" id="NEC53669.1"/>
    </source>
</evidence>
<organism evidence="1 2">
    <name type="scientific">Actinospica acidiphila</name>
    <dbReference type="NCBI Taxonomy" id="304899"/>
    <lineage>
        <taxon>Bacteria</taxon>
        <taxon>Bacillati</taxon>
        <taxon>Actinomycetota</taxon>
        <taxon>Actinomycetes</taxon>
        <taxon>Catenulisporales</taxon>
        <taxon>Actinospicaceae</taxon>
        <taxon>Actinospica</taxon>
    </lineage>
</organism>